<dbReference type="Pfam" id="PF12771">
    <property type="entry name" value="SusD-like_2"/>
    <property type="match status" value="1"/>
</dbReference>
<keyword evidence="2" id="KW-0449">Lipoprotein</keyword>
<evidence type="ECO:0000256" key="1">
    <source>
        <dbReference type="SAM" id="SignalP"/>
    </source>
</evidence>
<dbReference type="EMBL" id="QVID01000001">
    <property type="protein sequence ID" value="RFN59801.1"/>
    <property type="molecule type" value="Genomic_DNA"/>
</dbReference>
<dbReference type="Gene3D" id="1.25.40.390">
    <property type="match status" value="1"/>
</dbReference>
<feature type="chain" id="PRO_5017766655" evidence="1">
    <location>
        <begin position="19"/>
        <end position="524"/>
    </location>
</feature>
<keyword evidence="3" id="KW-1185">Reference proteome</keyword>
<reference evidence="2 3" key="1">
    <citation type="journal article" date="2007" name="Int. J. Syst. Evol. Microbiol.">
        <title>Marixanthomonas ophiurae gen. nov., sp. nov., a marine bacterium of the family Flavobacteriaceae isolated from a deep-sea brittle star.</title>
        <authorList>
            <person name="Romanenko L.A."/>
            <person name="Uchino M."/>
            <person name="Frolova G.M."/>
            <person name="Mikhailov V.V."/>
        </authorList>
    </citation>
    <scope>NUCLEOTIDE SEQUENCE [LARGE SCALE GENOMIC DNA]</scope>
    <source>
        <strain evidence="2 3">KMM 3046</strain>
    </source>
</reference>
<dbReference type="InterPro" id="IPR011990">
    <property type="entry name" value="TPR-like_helical_dom_sf"/>
</dbReference>
<dbReference type="AlphaFoldDB" id="A0A3E1QCD1"/>
<dbReference type="OrthoDB" id="725917at2"/>
<proteinExistence type="predicted"/>
<dbReference type="PROSITE" id="PS51257">
    <property type="entry name" value="PROKAR_LIPOPROTEIN"/>
    <property type="match status" value="1"/>
</dbReference>
<dbReference type="Proteomes" id="UP000261082">
    <property type="component" value="Unassembled WGS sequence"/>
</dbReference>
<protein>
    <submittedName>
        <fullName evidence="2">SusD/RagB family nutrient-binding outer membrane lipoprotein</fullName>
    </submittedName>
</protein>
<comment type="caution">
    <text evidence="2">The sequence shown here is derived from an EMBL/GenBank/DDBJ whole genome shotgun (WGS) entry which is preliminary data.</text>
</comment>
<accession>A0A3E1QCD1</accession>
<feature type="signal peptide" evidence="1">
    <location>
        <begin position="1"/>
        <end position="18"/>
    </location>
</feature>
<dbReference type="SUPFAM" id="SSF48452">
    <property type="entry name" value="TPR-like"/>
    <property type="match status" value="1"/>
</dbReference>
<dbReference type="InterPro" id="IPR041662">
    <property type="entry name" value="SusD-like_2"/>
</dbReference>
<evidence type="ECO:0000313" key="3">
    <source>
        <dbReference type="Proteomes" id="UP000261082"/>
    </source>
</evidence>
<keyword evidence="1" id="KW-0732">Signal</keyword>
<organism evidence="2 3">
    <name type="scientific">Marixanthomonas ophiurae</name>
    <dbReference type="NCBI Taxonomy" id="387659"/>
    <lineage>
        <taxon>Bacteria</taxon>
        <taxon>Pseudomonadati</taxon>
        <taxon>Bacteroidota</taxon>
        <taxon>Flavobacteriia</taxon>
        <taxon>Flavobacteriales</taxon>
        <taxon>Flavobacteriaceae</taxon>
        <taxon>Marixanthomonas</taxon>
    </lineage>
</organism>
<sequence>MKKILIVALMFASATGFISCSEDIDNLNANPNAPEFVLPNTIFNSATKQYTDFLRDDFNSGRLSLPWMQYWGQNAYADEDRYLYRETTAESLYRNTYLVATEFKSIIDINVDPETAVQASAVGNNQNQIAASRIMLSYMFHRLTDFFGDVPYYSYGSDDPEFEALNIDESFSPRFASQEKIYADILKELRESADMINTSEDVFSTGDNIYGGDATKWKKFANSLILRVANRLKEVDPSTANSAISAAITSGVFTSNADNAVQAYDVTNTNASPFWQAFLDRTDFAVAKPFVDLLKGETGSFGPDPRLFQMAAPKSVAIADIKADNYEVSEDYADYVGIPYAFPLANTLPFTTYSFPSSNILRPDFGEVLMEYAEVSFILSENNGWNQAQYEDGVRASMTRWGVPAAEVDAFVTALPAATEETVLNQKYVGLYMQPHEAYSEYRRTGFPSTIVLPGETITLPAEQAAAAEVDDYIFEPGPDVTDLPFRLRYPQILQTLNGANRAEAVSGLSNGDTILSKLFWDVN</sequence>
<evidence type="ECO:0000313" key="2">
    <source>
        <dbReference type="EMBL" id="RFN59801.1"/>
    </source>
</evidence>
<gene>
    <name evidence="2" type="ORF">DZ858_07050</name>
</gene>
<name>A0A3E1QCD1_9FLAO</name>